<dbReference type="CDD" id="cd06171">
    <property type="entry name" value="Sigma70_r4"/>
    <property type="match status" value="1"/>
</dbReference>
<organism evidence="9 10">
    <name type="scientific">Pedosphaera parvula (strain Ellin514)</name>
    <dbReference type="NCBI Taxonomy" id="320771"/>
    <lineage>
        <taxon>Bacteria</taxon>
        <taxon>Pseudomonadati</taxon>
        <taxon>Verrucomicrobiota</taxon>
        <taxon>Pedosphaerae</taxon>
        <taxon>Pedosphaerales</taxon>
        <taxon>Pedosphaeraceae</taxon>
        <taxon>Pedosphaera</taxon>
    </lineage>
</organism>
<keyword evidence="2" id="KW-0805">Transcription regulation</keyword>
<evidence type="ECO:0000256" key="5">
    <source>
        <dbReference type="ARBA" id="ARBA00023163"/>
    </source>
</evidence>
<keyword evidence="10" id="KW-1185">Reference proteome</keyword>
<keyword evidence="3" id="KW-0731">Sigma factor</keyword>
<dbReference type="GO" id="GO:0016987">
    <property type="term" value="F:sigma factor activity"/>
    <property type="evidence" value="ECO:0007669"/>
    <property type="project" value="UniProtKB-KW"/>
</dbReference>
<dbReference type="PANTHER" id="PTHR43133:SF8">
    <property type="entry name" value="RNA POLYMERASE SIGMA FACTOR HI_1459-RELATED"/>
    <property type="match status" value="1"/>
</dbReference>
<dbReference type="SUPFAM" id="SSF88946">
    <property type="entry name" value="Sigma2 domain of RNA polymerase sigma factors"/>
    <property type="match status" value="1"/>
</dbReference>
<dbReference type="Pfam" id="PF08281">
    <property type="entry name" value="Sigma70_r4_2"/>
    <property type="match status" value="1"/>
</dbReference>
<protein>
    <submittedName>
        <fullName evidence="9">RNA polymerase, sigma-24 subunit, ECF subfamily</fullName>
    </submittedName>
</protein>
<comment type="caution">
    <text evidence="9">The sequence shown here is derived from an EMBL/GenBank/DDBJ whole genome shotgun (WGS) entry which is preliminary data.</text>
</comment>
<keyword evidence="4" id="KW-0238">DNA-binding</keyword>
<dbReference type="EMBL" id="ABOX02000003">
    <property type="protein sequence ID" value="EEF62867.1"/>
    <property type="molecule type" value="Genomic_DNA"/>
</dbReference>
<evidence type="ECO:0000256" key="4">
    <source>
        <dbReference type="ARBA" id="ARBA00023125"/>
    </source>
</evidence>
<feature type="domain" description="RNA polymerase sigma-70 region 2" evidence="7">
    <location>
        <begin position="23"/>
        <end position="91"/>
    </location>
</feature>
<dbReference type="InterPro" id="IPR013249">
    <property type="entry name" value="RNA_pol_sigma70_r4_t2"/>
</dbReference>
<reference evidence="9 10" key="1">
    <citation type="journal article" date="2011" name="J. Bacteriol.">
        <title>Genome sequence of 'Pedosphaera parvula' Ellin514, an aerobic Verrucomicrobial isolate from pasture soil.</title>
        <authorList>
            <person name="Kant R."/>
            <person name="van Passel M.W."/>
            <person name="Sangwan P."/>
            <person name="Palva A."/>
            <person name="Lucas S."/>
            <person name="Copeland A."/>
            <person name="Lapidus A."/>
            <person name="Glavina Del Rio T."/>
            <person name="Dalin E."/>
            <person name="Tice H."/>
            <person name="Bruce D."/>
            <person name="Goodwin L."/>
            <person name="Pitluck S."/>
            <person name="Chertkov O."/>
            <person name="Larimer F.W."/>
            <person name="Land M.L."/>
            <person name="Hauser L."/>
            <person name="Brettin T.S."/>
            <person name="Detter J.C."/>
            <person name="Han S."/>
            <person name="de Vos W.M."/>
            <person name="Janssen P.H."/>
            <person name="Smidt H."/>
        </authorList>
    </citation>
    <scope>NUCLEOTIDE SEQUENCE [LARGE SCALE GENOMIC DNA]</scope>
    <source>
        <strain evidence="9 10">Ellin514</strain>
    </source>
</reference>
<dbReference type="PANTHER" id="PTHR43133">
    <property type="entry name" value="RNA POLYMERASE ECF-TYPE SIGMA FACTO"/>
    <property type="match status" value="1"/>
</dbReference>
<dbReference type="InterPro" id="IPR007627">
    <property type="entry name" value="RNA_pol_sigma70_r2"/>
</dbReference>
<dbReference type="SUPFAM" id="SSF88659">
    <property type="entry name" value="Sigma3 and sigma4 domains of RNA polymerase sigma factors"/>
    <property type="match status" value="1"/>
</dbReference>
<dbReference type="Proteomes" id="UP000003688">
    <property type="component" value="Unassembled WGS sequence"/>
</dbReference>
<dbReference type="GO" id="GO:0006352">
    <property type="term" value="P:DNA-templated transcription initiation"/>
    <property type="evidence" value="ECO:0007669"/>
    <property type="project" value="InterPro"/>
</dbReference>
<dbReference type="InterPro" id="IPR013325">
    <property type="entry name" value="RNA_pol_sigma_r2"/>
</dbReference>
<evidence type="ECO:0000256" key="3">
    <source>
        <dbReference type="ARBA" id="ARBA00023082"/>
    </source>
</evidence>
<dbReference type="STRING" id="320771.Cflav_PD5502"/>
<dbReference type="RefSeq" id="WP_007413180.1">
    <property type="nucleotide sequence ID" value="NZ_ABOX02000003.1"/>
</dbReference>
<gene>
    <name evidence="9" type="ORF">Cflav_PD5502</name>
</gene>
<evidence type="ECO:0000256" key="2">
    <source>
        <dbReference type="ARBA" id="ARBA00023015"/>
    </source>
</evidence>
<sequence>MTSDLELLQNYVKNKSEESFAALVNRHLNLVYSAALRQVRSPQLAEEVAQSTFTDLASSAHRLAPDTILAAWLYQVAHRTAINVVRREARRQLREQVACELTAMNATTADWTHIAPLLDEAMHALDNTDRTAVLLRYFENKSLREVGQTLGVSDDAAQKRVGRAVERLREFFTKRGITIGASTLVVILSANAVLAAPITLFTAITTATALTGTITTATATQAVAMTTLQKTLIATALAAAVGVGIYESRQSSNYRSQFQTAQQQQRLLSEQITRLTQERDDAMHRLASIGNGNQSSNQNSAQLLKLRAEVTRLRNEQDRLAQLLNEDSTLSPDPMEMRAKLWMDKVRRLKEKLEQNPGKSIPELKYLSDQDWLEVVKDADVVTDWGYKEALARLRKLAKDKFAPRLSRALREYARANNNELPPDTAALKPYFASPVEDAVLERYQLLHTGPVKWDEWVLAEKAPADDQKDTIFKVGPTGLQFSNSSSMGESGSQMWGTNDPPLSVIAQSEASQRNTSDEELKSFTKSFMEDQANARDGKVLDQAFKAFSAANPGQEPKSPNEIKPYLQTTAEKDAFDRLIKRNNVSN</sequence>
<feature type="region of interest" description="Disordered" evidence="6">
    <location>
        <begin position="549"/>
        <end position="568"/>
    </location>
</feature>
<dbReference type="OrthoDB" id="260984at2"/>
<proteinExistence type="inferred from homology"/>
<dbReference type="InterPro" id="IPR013324">
    <property type="entry name" value="RNA_pol_sigma_r3/r4-like"/>
</dbReference>
<feature type="domain" description="RNA polymerase sigma factor 70 region 4 type 2" evidence="8">
    <location>
        <begin position="118"/>
        <end position="168"/>
    </location>
</feature>
<dbReference type="NCBIfam" id="TIGR02937">
    <property type="entry name" value="sigma70-ECF"/>
    <property type="match status" value="1"/>
</dbReference>
<accession>B9XBI2</accession>
<evidence type="ECO:0000256" key="1">
    <source>
        <dbReference type="ARBA" id="ARBA00010641"/>
    </source>
</evidence>
<dbReference type="GO" id="GO:0003677">
    <property type="term" value="F:DNA binding"/>
    <property type="evidence" value="ECO:0007669"/>
    <property type="project" value="UniProtKB-KW"/>
</dbReference>
<dbReference type="InterPro" id="IPR014284">
    <property type="entry name" value="RNA_pol_sigma-70_dom"/>
</dbReference>
<keyword evidence="5" id="KW-0804">Transcription</keyword>
<dbReference type="Gene3D" id="1.10.10.10">
    <property type="entry name" value="Winged helix-like DNA-binding domain superfamily/Winged helix DNA-binding domain"/>
    <property type="match status" value="1"/>
</dbReference>
<dbReference type="Pfam" id="PF04542">
    <property type="entry name" value="Sigma70_r2"/>
    <property type="match status" value="1"/>
</dbReference>
<evidence type="ECO:0000259" key="8">
    <source>
        <dbReference type="Pfam" id="PF08281"/>
    </source>
</evidence>
<comment type="similarity">
    <text evidence="1">Belongs to the sigma-70 factor family. ECF subfamily.</text>
</comment>
<dbReference type="InterPro" id="IPR039425">
    <property type="entry name" value="RNA_pol_sigma-70-like"/>
</dbReference>
<evidence type="ECO:0000256" key="6">
    <source>
        <dbReference type="SAM" id="MobiDB-lite"/>
    </source>
</evidence>
<name>B9XBI2_PEDPL</name>
<evidence type="ECO:0000313" key="9">
    <source>
        <dbReference type="EMBL" id="EEF62867.1"/>
    </source>
</evidence>
<dbReference type="InterPro" id="IPR036388">
    <property type="entry name" value="WH-like_DNA-bd_sf"/>
</dbReference>
<evidence type="ECO:0000259" key="7">
    <source>
        <dbReference type="Pfam" id="PF04542"/>
    </source>
</evidence>
<dbReference type="AlphaFoldDB" id="B9XBI2"/>
<dbReference type="Gene3D" id="1.10.1740.10">
    <property type="match status" value="1"/>
</dbReference>
<evidence type="ECO:0000313" key="10">
    <source>
        <dbReference type="Proteomes" id="UP000003688"/>
    </source>
</evidence>